<name>A0A0A9AAG5_ARUDO</name>
<sequence length="51" mass="5955">MITLENSIYTLNWKWTSKTELLVHIGNLVISFGYKYAIVIENKCQELLSVH</sequence>
<dbReference type="EMBL" id="GBRH01249256">
    <property type="protein sequence ID" value="JAD48639.1"/>
    <property type="molecule type" value="Transcribed_RNA"/>
</dbReference>
<organism evidence="1">
    <name type="scientific">Arundo donax</name>
    <name type="common">Giant reed</name>
    <name type="synonym">Donax arundinaceus</name>
    <dbReference type="NCBI Taxonomy" id="35708"/>
    <lineage>
        <taxon>Eukaryota</taxon>
        <taxon>Viridiplantae</taxon>
        <taxon>Streptophyta</taxon>
        <taxon>Embryophyta</taxon>
        <taxon>Tracheophyta</taxon>
        <taxon>Spermatophyta</taxon>
        <taxon>Magnoliopsida</taxon>
        <taxon>Liliopsida</taxon>
        <taxon>Poales</taxon>
        <taxon>Poaceae</taxon>
        <taxon>PACMAD clade</taxon>
        <taxon>Arundinoideae</taxon>
        <taxon>Arundineae</taxon>
        <taxon>Arundo</taxon>
    </lineage>
</organism>
<proteinExistence type="predicted"/>
<accession>A0A0A9AAG5</accession>
<reference evidence="1" key="2">
    <citation type="journal article" date="2015" name="Data Brief">
        <title>Shoot transcriptome of the giant reed, Arundo donax.</title>
        <authorList>
            <person name="Barrero R.A."/>
            <person name="Guerrero F.D."/>
            <person name="Moolhuijzen P."/>
            <person name="Goolsby J.A."/>
            <person name="Tidwell J."/>
            <person name="Bellgard S.E."/>
            <person name="Bellgard M.I."/>
        </authorList>
    </citation>
    <scope>NUCLEOTIDE SEQUENCE</scope>
    <source>
        <tissue evidence="1">Shoot tissue taken approximately 20 cm above the soil surface</tissue>
    </source>
</reference>
<dbReference type="AlphaFoldDB" id="A0A0A9AAG5"/>
<evidence type="ECO:0000313" key="1">
    <source>
        <dbReference type="EMBL" id="JAD48639.1"/>
    </source>
</evidence>
<protein>
    <submittedName>
        <fullName evidence="1">Uncharacterized protein</fullName>
    </submittedName>
</protein>
<reference evidence="1" key="1">
    <citation type="submission" date="2014-09" db="EMBL/GenBank/DDBJ databases">
        <authorList>
            <person name="Magalhaes I.L.F."/>
            <person name="Oliveira U."/>
            <person name="Santos F.R."/>
            <person name="Vidigal T.H.D.A."/>
            <person name="Brescovit A.D."/>
            <person name="Santos A.J."/>
        </authorList>
    </citation>
    <scope>NUCLEOTIDE SEQUENCE</scope>
    <source>
        <tissue evidence="1">Shoot tissue taken approximately 20 cm above the soil surface</tissue>
    </source>
</reference>